<comment type="caution">
    <text evidence="7">The sequence shown here is derived from an EMBL/GenBank/DDBJ whole genome shotgun (WGS) entry which is preliminary data.</text>
</comment>
<keyword evidence="5" id="KW-0472">Membrane</keyword>
<keyword evidence="7" id="KW-0282">Flagellum</keyword>
<dbReference type="EMBL" id="SGKU01000006">
    <property type="protein sequence ID" value="NFA41633.1"/>
    <property type="molecule type" value="Genomic_DNA"/>
</dbReference>
<name>A0A0C2SMC7_CLOBO</name>
<organism evidence="7 11">
    <name type="scientific">Clostridium botulinum</name>
    <dbReference type="NCBI Taxonomy" id="1491"/>
    <lineage>
        <taxon>Bacteria</taxon>
        <taxon>Bacillati</taxon>
        <taxon>Bacillota</taxon>
        <taxon>Clostridia</taxon>
        <taxon>Eubacteriales</taxon>
        <taxon>Clostridiaceae</taxon>
        <taxon>Clostridium</taxon>
    </lineage>
</organism>
<comment type="subcellular location">
    <subcellularLocation>
        <location evidence="1">Cell membrane</location>
    </subcellularLocation>
</comment>
<keyword evidence="7" id="KW-0966">Cell projection</keyword>
<keyword evidence="2" id="KW-1003">Cell membrane</keyword>
<dbReference type="Pfam" id="PF04347">
    <property type="entry name" value="FliO"/>
    <property type="match status" value="1"/>
</dbReference>
<evidence type="ECO:0000256" key="4">
    <source>
        <dbReference type="ARBA" id="ARBA00022989"/>
    </source>
</evidence>
<evidence type="ECO:0000313" key="7">
    <source>
        <dbReference type="EMBL" id="NFF88535.1"/>
    </source>
</evidence>
<dbReference type="OrthoDB" id="1936088at2"/>
<evidence type="ECO:0000313" key="10">
    <source>
        <dbReference type="Proteomes" id="UP000473681"/>
    </source>
</evidence>
<evidence type="ECO:0000256" key="2">
    <source>
        <dbReference type="ARBA" id="ARBA00022475"/>
    </source>
</evidence>
<dbReference type="GO" id="GO:0044781">
    <property type="term" value="P:bacterial-type flagellum organization"/>
    <property type="evidence" value="ECO:0007669"/>
    <property type="project" value="InterPro"/>
</dbReference>
<keyword evidence="7" id="KW-0969">Cilium</keyword>
<evidence type="ECO:0000256" key="5">
    <source>
        <dbReference type="ARBA" id="ARBA00023136"/>
    </source>
</evidence>
<evidence type="ECO:0000313" key="11">
    <source>
        <dbReference type="Proteomes" id="UP000476820"/>
    </source>
</evidence>
<dbReference type="EMBL" id="SWVK01000016">
    <property type="protein sequence ID" value="NFN35819.1"/>
    <property type="molecule type" value="Genomic_DNA"/>
</dbReference>
<evidence type="ECO:0000313" key="9">
    <source>
        <dbReference type="Proteomes" id="UP000472355"/>
    </source>
</evidence>
<dbReference type="RefSeq" id="WP_012450198.1">
    <property type="nucleotide sequence ID" value="NZ_CP010520.1"/>
</dbReference>
<dbReference type="AlphaFoldDB" id="A0A0C2SMC7"/>
<keyword evidence="4" id="KW-1133">Transmembrane helix</keyword>
<reference evidence="10 11" key="2">
    <citation type="submission" date="2019-04" db="EMBL/GenBank/DDBJ databases">
        <title>Genome sequencing of Clostridium botulinum Groups I-IV and Clostridium butyricum.</title>
        <authorList>
            <person name="Brunt J."/>
            <person name="Van Vliet A.H.M."/>
            <person name="Stringer S.C."/>
            <person name="Carter A.T."/>
            <person name="Peck M.W."/>
        </authorList>
    </citation>
    <scope>NUCLEOTIDE SEQUENCE [LARGE SCALE GENOMIC DNA]</scope>
    <source>
        <strain evidence="7 11">1605</strain>
        <strain evidence="8 10">CB-K-33E</strain>
    </source>
</reference>
<protein>
    <submittedName>
        <fullName evidence="7">Flagellar formation protein</fullName>
    </submittedName>
</protein>
<evidence type="ECO:0000313" key="8">
    <source>
        <dbReference type="EMBL" id="NFN35819.1"/>
    </source>
</evidence>
<keyword evidence="3" id="KW-0812">Transmembrane</keyword>
<evidence type="ECO:0000313" key="6">
    <source>
        <dbReference type="EMBL" id="NFA41633.1"/>
    </source>
</evidence>
<dbReference type="GO" id="GO:0016020">
    <property type="term" value="C:membrane"/>
    <property type="evidence" value="ECO:0007669"/>
    <property type="project" value="InterPro"/>
</dbReference>
<reference evidence="6 9" key="1">
    <citation type="submission" date="2019-02" db="EMBL/GenBank/DDBJ databases">
        <title>Genome sequencing of Clostridium botulinum clinical isolates.</title>
        <authorList>
            <person name="Brunt J."/>
            <person name="Van Vliet A.H.M."/>
            <person name="Stringer S.C."/>
            <person name="Grant K.A."/>
            <person name="Carter A.C."/>
            <person name="Peck M.W."/>
        </authorList>
    </citation>
    <scope>NUCLEOTIDE SEQUENCE [LARGE SCALE GENOMIC DNA]</scope>
    <source>
        <strain evidence="6 9">H113700579</strain>
    </source>
</reference>
<dbReference type="InterPro" id="IPR022781">
    <property type="entry name" value="Flagellar_biosynth_FliO"/>
</dbReference>
<dbReference type="Proteomes" id="UP000473681">
    <property type="component" value="Unassembled WGS sequence"/>
</dbReference>
<dbReference type="EMBL" id="SWOV01000032">
    <property type="protein sequence ID" value="NFF88535.1"/>
    <property type="molecule type" value="Genomic_DNA"/>
</dbReference>
<evidence type="ECO:0000256" key="3">
    <source>
        <dbReference type="ARBA" id="ARBA00022692"/>
    </source>
</evidence>
<evidence type="ECO:0000256" key="1">
    <source>
        <dbReference type="ARBA" id="ARBA00004236"/>
    </source>
</evidence>
<dbReference type="Proteomes" id="UP000476820">
    <property type="component" value="Unassembled WGS sequence"/>
</dbReference>
<dbReference type="Proteomes" id="UP000472355">
    <property type="component" value="Unassembled WGS sequence"/>
</dbReference>
<accession>A0A0C2SMC7</accession>
<sequence length="128" mass="14942">MEFSFFTMIIKLIMSLLVVFSLMFLIFRVLGSKVKAVNDNKYVKVIDRTQITKENSIIVVKVGNKGYLLANTQTGMEKLEDLSEEEVNKIEEDKRNNMYVINESYIKKSENMKKKVLNIFKNLHIKGR</sequence>
<proteinExistence type="predicted"/>
<gene>
    <name evidence="6" type="ORF">EXM65_03300</name>
    <name evidence="7" type="ORF">FC774_11725</name>
    <name evidence="8" type="ORF">FDB51_11940</name>
</gene>